<dbReference type="OrthoDB" id="1935234at2759"/>
<evidence type="ECO:0000313" key="1">
    <source>
        <dbReference type="EMBL" id="ENN71892.1"/>
    </source>
</evidence>
<feature type="non-terminal residue" evidence="1">
    <location>
        <position position="1"/>
    </location>
</feature>
<reference evidence="1" key="1">
    <citation type="journal article" date="2013" name="Genome Biol.">
        <title>Draft genome of the mountain pine beetle, Dendroctonus ponderosae Hopkins, a major forest pest.</title>
        <authorList>
            <person name="Keeling C.I."/>
            <person name="Yuen M.M."/>
            <person name="Liao N.Y."/>
            <person name="Docking T.R."/>
            <person name="Chan S.K."/>
            <person name="Taylor G.A."/>
            <person name="Palmquist D.L."/>
            <person name="Jackman S.D."/>
            <person name="Nguyen A."/>
            <person name="Li M."/>
            <person name="Henderson H."/>
            <person name="Janes J.K."/>
            <person name="Zhao Y."/>
            <person name="Pandoh P."/>
            <person name="Moore R."/>
            <person name="Sperling F.A."/>
            <person name="Huber D.P."/>
            <person name="Birol I."/>
            <person name="Jones S.J."/>
            <person name="Bohlmann J."/>
        </authorList>
    </citation>
    <scope>NUCLEOTIDE SEQUENCE</scope>
</reference>
<dbReference type="HOGENOM" id="CLU_691283_0_0_1"/>
<protein>
    <submittedName>
        <fullName evidence="1">Uncharacterized protein</fullName>
    </submittedName>
</protein>
<dbReference type="EMBL" id="KB741250">
    <property type="protein sequence ID" value="ENN71892.1"/>
    <property type="molecule type" value="Genomic_DNA"/>
</dbReference>
<name>N6U037_DENPD</name>
<dbReference type="AlphaFoldDB" id="N6U037"/>
<proteinExistence type="predicted"/>
<sequence length="399" mass="46571">MAVLQRSFQKNMVNELEEVVLKKLVYELRIKMTDIRGIYIKELERWQTKIVKCQHNLTKEIKENTKRLELVAVINKEKKDLARFVDTQDKRRERVAYMEAIHCDFTKDLDKLEEIVNDQNQTIQDLKEETRMLKTKGSAQEVRKRSQRMADYEKPRSEKELVKEEMTRWIDYEDYVSDVEWDEEEELEEEQELLRTDITIPTYQLLEGEDLVKELIDTLMKDVDADLTRKSNEDLVHEILSNIVKCSSTHAMINEIIDNLPIGELNEEQRSNIEETAEKLMSIQEPQVNDENVLSCIKDILEEVLEEVVCADPHYLIPAVLEKLLDNLPVEMISSESALDEIALSITKSVQDLELNQDELRKSVESISSADQQEIAEIINGILERVYGEGIGYFYVINS</sequence>
<gene>
    <name evidence="1" type="ORF">YQE_11429</name>
</gene>
<accession>N6U037</accession>
<organism evidence="1">
    <name type="scientific">Dendroctonus ponderosae</name>
    <name type="common">Mountain pine beetle</name>
    <dbReference type="NCBI Taxonomy" id="77166"/>
    <lineage>
        <taxon>Eukaryota</taxon>
        <taxon>Metazoa</taxon>
        <taxon>Ecdysozoa</taxon>
        <taxon>Arthropoda</taxon>
        <taxon>Hexapoda</taxon>
        <taxon>Insecta</taxon>
        <taxon>Pterygota</taxon>
        <taxon>Neoptera</taxon>
        <taxon>Endopterygota</taxon>
        <taxon>Coleoptera</taxon>
        <taxon>Polyphaga</taxon>
        <taxon>Cucujiformia</taxon>
        <taxon>Curculionidae</taxon>
        <taxon>Scolytinae</taxon>
        <taxon>Dendroctonus</taxon>
    </lineage>
</organism>